<dbReference type="AlphaFoldDB" id="A0A7W7FZE1"/>
<evidence type="ECO:0000313" key="3">
    <source>
        <dbReference type="Proteomes" id="UP000533598"/>
    </source>
</evidence>
<accession>A0A7W7FZE1</accession>
<evidence type="ECO:0000256" key="1">
    <source>
        <dbReference type="SAM" id="MobiDB-lite"/>
    </source>
</evidence>
<reference evidence="2 3" key="1">
    <citation type="submission" date="2020-08" db="EMBL/GenBank/DDBJ databases">
        <title>Sequencing the genomes of 1000 actinobacteria strains.</title>
        <authorList>
            <person name="Klenk H.-P."/>
        </authorList>
    </citation>
    <scope>NUCLEOTIDE SEQUENCE [LARGE SCALE GENOMIC DNA]</scope>
    <source>
        <strain evidence="2 3">DSM 44230</strain>
    </source>
</reference>
<evidence type="ECO:0000313" key="2">
    <source>
        <dbReference type="EMBL" id="MBB4681084.1"/>
    </source>
</evidence>
<dbReference type="RefSeq" id="WP_185007393.1">
    <property type="nucleotide sequence ID" value="NZ_BAAAUI010000054.1"/>
</dbReference>
<sequence>MTGSTPVRRTVGPFAGVGTWWRSRQLQKEIGAAAVTPAASPAAVSRYEVAACRVPSSTAEFAFSFSCVVRWRLVTADGPRHPNPAGVAVNAVLHRAMAITGVAELTDGERVNAELAAELGTPKADPGGWVQGWAEDIGLSADAEDLTLVGQLQRLRRKRLAWAAEREWECDQRQYLTDSVLRDPGTAVAWWLARHPDEIEEAVRLVGPLARLVSAVHQSEIHPLYREFEPRHQLPGPRPQDGSGPSPITGGGTVGRSSSP</sequence>
<name>A0A7W7FZE1_9PSEU</name>
<dbReference type="EMBL" id="JACHMH010000001">
    <property type="protein sequence ID" value="MBB4681084.1"/>
    <property type="molecule type" value="Genomic_DNA"/>
</dbReference>
<organism evidence="2 3">
    <name type="scientific">Crossiella cryophila</name>
    <dbReference type="NCBI Taxonomy" id="43355"/>
    <lineage>
        <taxon>Bacteria</taxon>
        <taxon>Bacillati</taxon>
        <taxon>Actinomycetota</taxon>
        <taxon>Actinomycetes</taxon>
        <taxon>Pseudonocardiales</taxon>
        <taxon>Pseudonocardiaceae</taxon>
        <taxon>Crossiella</taxon>
    </lineage>
</organism>
<feature type="region of interest" description="Disordered" evidence="1">
    <location>
        <begin position="229"/>
        <end position="260"/>
    </location>
</feature>
<comment type="caution">
    <text evidence="2">The sequence shown here is derived from an EMBL/GenBank/DDBJ whole genome shotgun (WGS) entry which is preliminary data.</text>
</comment>
<gene>
    <name evidence="2" type="ORF">HNR67_007202</name>
</gene>
<proteinExistence type="predicted"/>
<dbReference type="Proteomes" id="UP000533598">
    <property type="component" value="Unassembled WGS sequence"/>
</dbReference>
<protein>
    <submittedName>
        <fullName evidence="2">Uncharacterized protein</fullName>
    </submittedName>
</protein>
<keyword evidence="3" id="KW-1185">Reference proteome</keyword>